<keyword evidence="2" id="KW-1185">Reference proteome</keyword>
<evidence type="ECO:0000313" key="2">
    <source>
        <dbReference type="Proteomes" id="UP000297245"/>
    </source>
</evidence>
<reference evidence="1 2" key="1">
    <citation type="journal article" date="2019" name="Nat. Ecol. Evol.">
        <title>Megaphylogeny resolves global patterns of mushroom evolution.</title>
        <authorList>
            <person name="Varga T."/>
            <person name="Krizsan K."/>
            <person name="Foldi C."/>
            <person name="Dima B."/>
            <person name="Sanchez-Garcia M."/>
            <person name="Sanchez-Ramirez S."/>
            <person name="Szollosi G.J."/>
            <person name="Szarkandi J.G."/>
            <person name="Papp V."/>
            <person name="Albert L."/>
            <person name="Andreopoulos W."/>
            <person name="Angelini C."/>
            <person name="Antonin V."/>
            <person name="Barry K.W."/>
            <person name="Bougher N.L."/>
            <person name="Buchanan P."/>
            <person name="Buyck B."/>
            <person name="Bense V."/>
            <person name="Catcheside P."/>
            <person name="Chovatia M."/>
            <person name="Cooper J."/>
            <person name="Damon W."/>
            <person name="Desjardin D."/>
            <person name="Finy P."/>
            <person name="Geml J."/>
            <person name="Haridas S."/>
            <person name="Hughes K."/>
            <person name="Justo A."/>
            <person name="Karasinski D."/>
            <person name="Kautmanova I."/>
            <person name="Kiss B."/>
            <person name="Kocsube S."/>
            <person name="Kotiranta H."/>
            <person name="LaButti K.M."/>
            <person name="Lechner B.E."/>
            <person name="Liimatainen K."/>
            <person name="Lipzen A."/>
            <person name="Lukacs Z."/>
            <person name="Mihaltcheva S."/>
            <person name="Morgado L.N."/>
            <person name="Niskanen T."/>
            <person name="Noordeloos M.E."/>
            <person name="Ohm R.A."/>
            <person name="Ortiz-Santana B."/>
            <person name="Ovrebo C."/>
            <person name="Racz N."/>
            <person name="Riley R."/>
            <person name="Savchenko A."/>
            <person name="Shiryaev A."/>
            <person name="Soop K."/>
            <person name="Spirin V."/>
            <person name="Szebenyi C."/>
            <person name="Tomsovsky M."/>
            <person name="Tulloss R.E."/>
            <person name="Uehling J."/>
            <person name="Grigoriev I.V."/>
            <person name="Vagvolgyi C."/>
            <person name="Papp T."/>
            <person name="Martin F.M."/>
            <person name="Miettinen O."/>
            <person name="Hibbett D.S."/>
            <person name="Nagy L.G."/>
        </authorList>
    </citation>
    <scope>NUCLEOTIDE SEQUENCE [LARGE SCALE GENOMIC DNA]</scope>
    <source>
        <strain evidence="1 2">CBS 962.96</strain>
    </source>
</reference>
<gene>
    <name evidence="1" type="ORF">K435DRAFT_858309</name>
</gene>
<sequence length="280" mass="31196">MGRCGKCSVDYPLLNTETCFVCRSIEGKSDVEKGNIKKTPKCSSCSLIYSELERPLCQVCVYHWVDQNIIPASLTRLSGVVEQIQQVRGNSQLLPLSSQASATANGVLSLAHEYRQNASQPRLGHQVTPVISRPQSSSLWKATLAGAANRTLTETQAVITAANQKRQGSIHLFASLWVARKKKAGERLEMLDRYNVDKMFIKEDIVINALESCLVMIREVYEKTNPGRSGDLTTSSGKSQNSNFVEVVQNFDKSVKFYSLTKLVEIRRPPPHIYKNIATF</sequence>
<dbReference type="AlphaFoldDB" id="A0A4S8M4J8"/>
<dbReference type="OrthoDB" id="3032421at2759"/>
<organism evidence="1 2">
    <name type="scientific">Dendrothele bispora (strain CBS 962.96)</name>
    <dbReference type="NCBI Taxonomy" id="1314807"/>
    <lineage>
        <taxon>Eukaryota</taxon>
        <taxon>Fungi</taxon>
        <taxon>Dikarya</taxon>
        <taxon>Basidiomycota</taxon>
        <taxon>Agaricomycotina</taxon>
        <taxon>Agaricomycetes</taxon>
        <taxon>Agaricomycetidae</taxon>
        <taxon>Agaricales</taxon>
        <taxon>Agaricales incertae sedis</taxon>
        <taxon>Dendrothele</taxon>
    </lineage>
</organism>
<accession>A0A4S8M4J8</accession>
<dbReference type="Proteomes" id="UP000297245">
    <property type="component" value="Unassembled WGS sequence"/>
</dbReference>
<proteinExistence type="predicted"/>
<name>A0A4S8M4J8_DENBC</name>
<dbReference type="EMBL" id="ML179171">
    <property type="protein sequence ID" value="THU96678.1"/>
    <property type="molecule type" value="Genomic_DNA"/>
</dbReference>
<evidence type="ECO:0000313" key="1">
    <source>
        <dbReference type="EMBL" id="THU96678.1"/>
    </source>
</evidence>
<protein>
    <submittedName>
        <fullName evidence="1">Uncharacterized protein</fullName>
    </submittedName>
</protein>